<dbReference type="Gene3D" id="3.40.366.10">
    <property type="entry name" value="Malonyl-Coenzyme A Acyl Carrier Protein, domain 2"/>
    <property type="match status" value="1"/>
</dbReference>
<feature type="domain" description="PKS/mFAS DH" evidence="10">
    <location>
        <begin position="306"/>
        <end position="588"/>
    </location>
</feature>
<feature type="region of interest" description="N-terminal hotdog fold" evidence="9">
    <location>
        <begin position="306"/>
        <end position="432"/>
    </location>
</feature>
<name>A0A7R9L0V9_9ACAR</name>
<dbReference type="GO" id="GO:0006633">
    <property type="term" value="P:fatty acid biosynthetic process"/>
    <property type="evidence" value="ECO:0007669"/>
    <property type="project" value="UniProtKB-UniPathway"/>
</dbReference>
<evidence type="ECO:0000256" key="7">
    <source>
        <dbReference type="ARBA" id="ARBA00023160"/>
    </source>
</evidence>
<dbReference type="Gene3D" id="3.30.70.3290">
    <property type="match status" value="1"/>
</dbReference>
<dbReference type="AlphaFoldDB" id="A0A7R9L0V9"/>
<keyword evidence="8" id="KW-0511">Multifunctional enzyme</keyword>
<dbReference type="Gene3D" id="3.10.129.110">
    <property type="entry name" value="Polyketide synthase dehydratase"/>
    <property type="match status" value="1"/>
</dbReference>
<dbReference type="PANTHER" id="PTHR43775">
    <property type="entry name" value="FATTY ACID SYNTHASE"/>
    <property type="match status" value="1"/>
</dbReference>
<dbReference type="GO" id="GO:0004312">
    <property type="term" value="F:fatty acid synthase activity"/>
    <property type="evidence" value="ECO:0007669"/>
    <property type="project" value="TreeGrafter"/>
</dbReference>
<dbReference type="InterPro" id="IPR050091">
    <property type="entry name" value="PKS_NRPS_Biosynth_Enz"/>
</dbReference>
<dbReference type="InterPro" id="IPR014043">
    <property type="entry name" value="Acyl_transferase_dom"/>
</dbReference>
<keyword evidence="4" id="KW-0521">NADP</keyword>
<proteinExistence type="predicted"/>
<evidence type="ECO:0000259" key="10">
    <source>
        <dbReference type="PROSITE" id="PS52019"/>
    </source>
</evidence>
<dbReference type="GO" id="GO:0016491">
    <property type="term" value="F:oxidoreductase activity"/>
    <property type="evidence" value="ECO:0007669"/>
    <property type="project" value="InterPro"/>
</dbReference>
<dbReference type="SMART" id="SM00827">
    <property type="entry name" value="PKS_AT"/>
    <property type="match status" value="1"/>
</dbReference>
<evidence type="ECO:0000313" key="12">
    <source>
        <dbReference type="Proteomes" id="UP000759131"/>
    </source>
</evidence>
<evidence type="ECO:0000256" key="9">
    <source>
        <dbReference type="PROSITE-ProRule" id="PRU01363"/>
    </source>
</evidence>
<evidence type="ECO:0000256" key="1">
    <source>
        <dbReference type="ARBA" id="ARBA00022450"/>
    </source>
</evidence>
<dbReference type="InterPro" id="IPR036291">
    <property type="entry name" value="NAD(P)-bd_dom_sf"/>
</dbReference>
<dbReference type="InterPro" id="IPR042104">
    <property type="entry name" value="PKS_dehydratase_sf"/>
</dbReference>
<evidence type="ECO:0000256" key="3">
    <source>
        <dbReference type="ARBA" id="ARBA00022832"/>
    </source>
</evidence>
<dbReference type="Pfam" id="PF00698">
    <property type="entry name" value="Acyl_transf_1"/>
    <property type="match status" value="1"/>
</dbReference>
<feature type="region of interest" description="C-terminal hotdog fold" evidence="9">
    <location>
        <begin position="451"/>
        <end position="588"/>
    </location>
</feature>
<keyword evidence="5" id="KW-0560">Oxidoreductase</keyword>
<sequence length="806" mass="90183">MTAKFVATTALQVSLFAVIKDLGITPDGIIGHSFGEIACAFADGCLTVKEAMIYTAFRAINSKQNGKITKGLMAFVGLSRAEALKYCSNDVYIACNNASNSVVISGPITEILEIIEKLKAKEVFVRPLDCDEIPYHSPYISESAKAMREDIKKYVPNPKLRSNKWLSTSVLTSHPEDEALKYSGGEYFEYNMANEVRFYEQLQKLPVNAVLQKLPVNAVVLELSPHSIFGQIVNETLKECTNISLLKMDSNHTNMDMFLSGLAQLYELGFNLDVHRLYPSVEWPVARNTQSIASLIKWDHNQSYPLRLYEERYFRTNASNTNVTISHKLNQDSFYLDHIVDGQPLYPATGFLMLAWRKAAASVGKLWIDCPVVFENIHFKRAVFLSDSTDTKLVVKYTPQSGEFTIHEKDELCVTGRAQPVLGATGGDADESALIGQQSIDEWRHLVGKTSNTIDRKDIYNDVRALCIDHGPAFQRLSCIGTDDFILSYGRCEWTGNPITYLDGLLLATMIQTPFRKTSVPVMIRRLCVDPRLLFDSIKTNFLCSAYSLPNNDDDNSEEFVKIALEESANLEKQLNDRYAVYSAEMPFRYNSLTRQLVSPGIEIDDLVVHPISRRPDTNLTVESYEFCPNNDMEAIDDSHISGVFDSMFTDCLLGGEYAGRRADTGQRVMGIEFGRCIATQINACVLNMAPIPDHWSMAEAVTVLNSYSTVYYALIKKANILKDESVLIHSGAGSVGQAAINVCQHYGCDIYVTVGTEEEKQFLITEYNIPENRIFSSRDMRFKSEIIEATNGRGIDVVLNSLTGK</sequence>
<evidence type="ECO:0000256" key="4">
    <source>
        <dbReference type="ARBA" id="ARBA00022857"/>
    </source>
</evidence>
<reference evidence="11" key="1">
    <citation type="submission" date="2020-11" db="EMBL/GenBank/DDBJ databases">
        <authorList>
            <person name="Tran Van P."/>
        </authorList>
    </citation>
    <scope>NUCLEOTIDE SEQUENCE</scope>
</reference>
<keyword evidence="12" id="KW-1185">Reference proteome</keyword>
<evidence type="ECO:0000256" key="6">
    <source>
        <dbReference type="ARBA" id="ARBA00023098"/>
    </source>
</evidence>
<keyword evidence="6" id="KW-0443">Lipid metabolism</keyword>
<feature type="active site" description="Proton donor; for dehydratase activity" evidence="9">
    <location>
        <position position="503"/>
    </location>
</feature>
<evidence type="ECO:0000256" key="2">
    <source>
        <dbReference type="ARBA" id="ARBA00022516"/>
    </source>
</evidence>
<dbReference type="Gene3D" id="3.30.70.250">
    <property type="entry name" value="Malonyl-CoA ACP transacylase, ACP-binding"/>
    <property type="match status" value="1"/>
</dbReference>
<protein>
    <recommendedName>
        <fullName evidence="10">PKS/mFAS DH domain-containing protein</fullName>
    </recommendedName>
</protein>
<dbReference type="SMART" id="SM00829">
    <property type="entry name" value="PKS_ER"/>
    <property type="match status" value="1"/>
</dbReference>
<dbReference type="UniPathway" id="UPA00094"/>
<dbReference type="SUPFAM" id="SSF52151">
    <property type="entry name" value="FabD/lysophospholipase-like"/>
    <property type="match status" value="1"/>
</dbReference>
<evidence type="ECO:0000313" key="11">
    <source>
        <dbReference type="EMBL" id="CAD7632892.1"/>
    </source>
</evidence>
<keyword evidence="3" id="KW-0276">Fatty acid metabolism</keyword>
<feature type="active site" description="Proton acceptor; for dehydratase activity" evidence="9">
    <location>
        <position position="338"/>
    </location>
</feature>
<keyword evidence="2" id="KW-0444">Lipid biosynthesis</keyword>
<feature type="non-terminal residue" evidence="11">
    <location>
        <position position="1"/>
    </location>
</feature>
<dbReference type="SUPFAM" id="SSF51735">
    <property type="entry name" value="NAD(P)-binding Rossmann-fold domains"/>
    <property type="match status" value="1"/>
</dbReference>
<dbReference type="SUPFAM" id="SSF55048">
    <property type="entry name" value="Probable ACP-binding domain of malonyl-CoA ACP transacylase"/>
    <property type="match status" value="1"/>
</dbReference>
<dbReference type="InterPro" id="IPR001227">
    <property type="entry name" value="Ac_transferase_dom_sf"/>
</dbReference>
<dbReference type="CDD" id="cd05195">
    <property type="entry name" value="enoyl_red"/>
    <property type="match status" value="1"/>
</dbReference>
<dbReference type="InterPro" id="IPR016036">
    <property type="entry name" value="Malonyl_transacylase_ACP-bd"/>
</dbReference>
<dbReference type="InterPro" id="IPR049552">
    <property type="entry name" value="PKS_DH_N"/>
</dbReference>
<dbReference type="OrthoDB" id="329835at2759"/>
<dbReference type="InterPro" id="IPR016035">
    <property type="entry name" value="Acyl_Trfase/lysoPLipase"/>
</dbReference>
<keyword evidence="7" id="KW-0275">Fatty acid biosynthesis</keyword>
<dbReference type="PROSITE" id="PS52019">
    <property type="entry name" value="PKS_MFAS_DH"/>
    <property type="match status" value="1"/>
</dbReference>
<dbReference type="InterPro" id="IPR020843">
    <property type="entry name" value="ER"/>
</dbReference>
<dbReference type="PANTHER" id="PTHR43775:SF7">
    <property type="entry name" value="FATTY ACID SYNTHASE"/>
    <property type="match status" value="1"/>
</dbReference>
<keyword evidence="1" id="KW-0596">Phosphopantetheine</keyword>
<evidence type="ECO:0000256" key="5">
    <source>
        <dbReference type="ARBA" id="ARBA00023002"/>
    </source>
</evidence>
<organism evidence="11">
    <name type="scientific">Medioppia subpectinata</name>
    <dbReference type="NCBI Taxonomy" id="1979941"/>
    <lineage>
        <taxon>Eukaryota</taxon>
        <taxon>Metazoa</taxon>
        <taxon>Ecdysozoa</taxon>
        <taxon>Arthropoda</taxon>
        <taxon>Chelicerata</taxon>
        <taxon>Arachnida</taxon>
        <taxon>Acari</taxon>
        <taxon>Acariformes</taxon>
        <taxon>Sarcoptiformes</taxon>
        <taxon>Oribatida</taxon>
        <taxon>Brachypylina</taxon>
        <taxon>Oppioidea</taxon>
        <taxon>Oppiidae</taxon>
        <taxon>Medioppia</taxon>
    </lineage>
</organism>
<dbReference type="Pfam" id="PF21089">
    <property type="entry name" value="PKS_DH_N"/>
    <property type="match status" value="1"/>
</dbReference>
<dbReference type="Gene3D" id="1.10.287.1960">
    <property type="match status" value="1"/>
</dbReference>
<dbReference type="Gene3D" id="3.90.180.10">
    <property type="entry name" value="Medium-chain alcohol dehydrogenases, catalytic domain"/>
    <property type="match status" value="1"/>
</dbReference>
<dbReference type="InterPro" id="IPR049900">
    <property type="entry name" value="PKS_mFAS_DH"/>
</dbReference>
<dbReference type="EMBL" id="OC866322">
    <property type="protein sequence ID" value="CAD7632892.1"/>
    <property type="molecule type" value="Genomic_DNA"/>
</dbReference>
<gene>
    <name evidence="11" type="ORF">OSB1V03_LOCUS13292</name>
</gene>
<dbReference type="EMBL" id="CAJPIZ010011747">
    <property type="protein sequence ID" value="CAG2113322.1"/>
    <property type="molecule type" value="Genomic_DNA"/>
</dbReference>
<evidence type="ECO:0000256" key="8">
    <source>
        <dbReference type="ARBA" id="ARBA00023268"/>
    </source>
</evidence>
<accession>A0A7R9L0V9</accession>
<dbReference type="Proteomes" id="UP000759131">
    <property type="component" value="Unassembled WGS sequence"/>
</dbReference>